<feature type="binding site" evidence="10">
    <location>
        <position position="292"/>
    </location>
    <ligand>
        <name>Mg(2+)</name>
        <dbReference type="ChEBI" id="CHEBI:18420"/>
        <label>2</label>
    </ligand>
</feature>
<dbReference type="NCBIfam" id="TIGR00641">
    <property type="entry name" value="acid_CoA_mut_N"/>
    <property type="match status" value="1"/>
</dbReference>
<keyword evidence="10" id="KW-0460">Magnesium</keyword>
<dbReference type="InterPro" id="IPR053439">
    <property type="entry name" value="IcmF/GTPase_domain"/>
</dbReference>
<feature type="binding site" evidence="10">
    <location>
        <position position="838"/>
    </location>
    <ligand>
        <name>substrate</name>
    </ligand>
</feature>
<dbReference type="HAMAP" id="MF_02050">
    <property type="entry name" value="IcmF"/>
    <property type="match status" value="1"/>
</dbReference>
<protein>
    <recommendedName>
        <fullName evidence="10">Fused isobutyryl-CoA mutase</fullName>
    </recommendedName>
    <domain>
        <recommendedName>
            <fullName evidence="10">Isobutyryl-CoA mutase</fullName>
            <shortName evidence="10">ICM</shortName>
            <ecNumber evidence="10">5.4.99.13</ecNumber>
        </recommendedName>
    </domain>
    <domain>
        <recommendedName>
            <fullName evidence="10">P-loop GTPase</fullName>
            <ecNumber evidence="10">3.6.5.-</ecNumber>
        </recommendedName>
        <alternativeName>
            <fullName evidence="10">G-protein chaperone</fullName>
        </alternativeName>
    </domain>
</protein>
<dbReference type="PANTHER" id="PTHR43087">
    <property type="entry name" value="LYSINE/ARGININE/ORNITHINE TRANSPORT SYSTEM KINASE"/>
    <property type="match status" value="1"/>
</dbReference>
<proteinExistence type="inferred from homology"/>
<dbReference type="Proteomes" id="UP001617511">
    <property type="component" value="Unassembled WGS sequence"/>
</dbReference>
<dbReference type="SUPFAM" id="SSF52242">
    <property type="entry name" value="Cobalamin (vitamin B12)-binding domain"/>
    <property type="match status" value="1"/>
</dbReference>
<dbReference type="Pfam" id="PF01642">
    <property type="entry name" value="MM_CoA_mutase"/>
    <property type="match status" value="2"/>
</dbReference>
<dbReference type="Gene3D" id="3.40.50.280">
    <property type="entry name" value="Cobalamin-binding domain"/>
    <property type="match status" value="1"/>
</dbReference>
<feature type="binding site" evidence="10">
    <location>
        <position position="292"/>
    </location>
    <ligand>
        <name>Mg(2+)</name>
        <dbReference type="ChEBI" id="CHEBI:18420"/>
        <label>1</label>
        <note>catalytic</note>
    </ligand>
</feature>
<dbReference type="PROSITE" id="PS51332">
    <property type="entry name" value="B12_BINDING"/>
    <property type="match status" value="1"/>
</dbReference>
<feature type="binding site" evidence="10">
    <location>
        <position position="803"/>
    </location>
    <ligand>
        <name>substrate</name>
    </ligand>
</feature>
<evidence type="ECO:0000256" key="10">
    <source>
        <dbReference type="HAMAP-Rule" id="MF_02050"/>
    </source>
</evidence>
<dbReference type="EMBL" id="JBIVGG010000009">
    <property type="protein sequence ID" value="MFJ4081674.1"/>
    <property type="molecule type" value="Genomic_DNA"/>
</dbReference>
<comment type="cofactor">
    <cofactor evidence="1 10">
        <name>adenosylcob(III)alamin</name>
        <dbReference type="ChEBI" id="CHEBI:18408"/>
    </cofactor>
</comment>
<keyword evidence="9 10" id="KW-0170">Cobalt</keyword>
<feature type="binding site" evidence="10">
    <location>
        <position position="206"/>
    </location>
    <ligand>
        <name>Mg(2+)</name>
        <dbReference type="ChEBI" id="CHEBI:18420"/>
        <label>1</label>
        <note>catalytic</note>
    </ligand>
</feature>
<evidence type="ECO:0000259" key="11">
    <source>
        <dbReference type="PROSITE" id="PS51332"/>
    </source>
</evidence>
<comment type="subunit">
    <text evidence="10">Homodimer.</text>
</comment>
<dbReference type="InterPro" id="IPR033669">
    <property type="entry name" value="IcmF"/>
</dbReference>
<feature type="binding site" evidence="10">
    <location>
        <begin position="202"/>
        <end position="207"/>
    </location>
    <ligand>
        <name>GTP</name>
        <dbReference type="ChEBI" id="CHEBI:37565"/>
    </ligand>
</feature>
<dbReference type="InterPro" id="IPR006099">
    <property type="entry name" value="MeMalonylCoA_mutase_a/b_cat"/>
</dbReference>
<name>A0ABW8FHY2_9ACTN</name>
<dbReference type="NCBIfam" id="NF045497">
    <property type="entry name" value="IsobCoAmut_IcmF"/>
    <property type="match status" value="1"/>
</dbReference>
<dbReference type="InterPro" id="IPR006098">
    <property type="entry name" value="MMCoA_mutase_a_cat"/>
</dbReference>
<dbReference type="RefSeq" id="WP_402073530.1">
    <property type="nucleotide sequence ID" value="NZ_JBIVGG010000009.1"/>
</dbReference>
<gene>
    <name evidence="10 12" type="primary">icmF</name>
    <name evidence="12" type="ORF">ACIP2Z_22305</name>
</gene>
<dbReference type="Pfam" id="PF02310">
    <property type="entry name" value="B12-binding"/>
    <property type="match status" value="1"/>
</dbReference>
<evidence type="ECO:0000256" key="9">
    <source>
        <dbReference type="ARBA" id="ARBA00023285"/>
    </source>
</evidence>
<dbReference type="Gene3D" id="3.40.50.300">
    <property type="entry name" value="P-loop containing nucleotide triphosphate hydrolases"/>
    <property type="match status" value="1"/>
</dbReference>
<dbReference type="SUPFAM" id="SSF51703">
    <property type="entry name" value="Cobalamin (vitamin B12)-dependent enzymes"/>
    <property type="match status" value="1"/>
</dbReference>
<keyword evidence="3 10" id="KW-0846">Cobalamin</keyword>
<comment type="caution">
    <text evidence="12">The sequence shown here is derived from an EMBL/GenBank/DDBJ whole genome shotgun (WGS) entry which is preliminary data.</text>
</comment>
<feature type="binding site" evidence="10">
    <location>
        <position position="245"/>
    </location>
    <ligand>
        <name>Mg(2+)</name>
        <dbReference type="ChEBI" id="CHEBI:18420"/>
        <label>1</label>
        <note>catalytic</note>
    </ligand>
</feature>
<dbReference type="CDD" id="cd03678">
    <property type="entry name" value="MM_CoA_mutase_1"/>
    <property type="match status" value="1"/>
</dbReference>
<dbReference type="EC" id="5.4.99.13" evidence="10"/>
<evidence type="ECO:0000256" key="4">
    <source>
        <dbReference type="ARBA" id="ARBA00022741"/>
    </source>
</evidence>
<dbReference type="Pfam" id="PF03308">
    <property type="entry name" value="MeaB"/>
    <property type="match status" value="1"/>
</dbReference>
<dbReference type="InterPro" id="IPR006158">
    <property type="entry name" value="Cobalamin-bd"/>
</dbReference>
<feature type="binding site" evidence="10">
    <location>
        <position position="232"/>
    </location>
    <ligand>
        <name>Mg(2+)</name>
        <dbReference type="ChEBI" id="CHEBI:18420"/>
        <label>2</label>
    </ligand>
</feature>
<feature type="binding site" evidence="10">
    <location>
        <position position="569"/>
    </location>
    <ligand>
        <name>substrate</name>
    </ligand>
</feature>
<evidence type="ECO:0000313" key="13">
    <source>
        <dbReference type="Proteomes" id="UP001617511"/>
    </source>
</evidence>
<comment type="function">
    <text evidence="10">Catalyzes the reversible interconversion of isobutyryl-CoA and n-butyryl-CoA, using radical chemistry. Also exhibits GTPase activity, associated with its G-protein domain (MeaI) that functions as a chaperone that assists cofactor delivery and proper holo-enzyme assembly.</text>
</comment>
<accession>A0ABW8FHY2</accession>
<comment type="similarity">
    <text evidence="10">Belongs to the IcmF family.</text>
</comment>
<dbReference type="GO" id="GO:0047727">
    <property type="term" value="F:isobutyryl-CoA mutase activity"/>
    <property type="evidence" value="ECO:0007669"/>
    <property type="project" value="UniProtKB-EC"/>
</dbReference>
<comment type="catalytic activity">
    <reaction evidence="10">
        <text>GTP + H2O = GDP + phosphate + H(+)</text>
        <dbReference type="Rhea" id="RHEA:19669"/>
        <dbReference type="ChEBI" id="CHEBI:15377"/>
        <dbReference type="ChEBI" id="CHEBI:15378"/>
        <dbReference type="ChEBI" id="CHEBI:37565"/>
        <dbReference type="ChEBI" id="CHEBI:43474"/>
        <dbReference type="ChEBI" id="CHEBI:58189"/>
    </reaction>
</comment>
<feature type="binding site" evidence="10">
    <location>
        <position position="604"/>
    </location>
    <ligand>
        <name>substrate</name>
    </ligand>
</feature>
<feature type="binding site" evidence="10">
    <location>
        <position position="955"/>
    </location>
    <ligand>
        <name>GTP</name>
        <dbReference type="ChEBI" id="CHEBI:37565"/>
    </ligand>
</feature>
<dbReference type="SUPFAM" id="SSF52540">
    <property type="entry name" value="P-loop containing nucleoside triphosphate hydrolases"/>
    <property type="match status" value="1"/>
</dbReference>
<evidence type="ECO:0000256" key="2">
    <source>
        <dbReference type="ARBA" id="ARBA00011870"/>
    </source>
</evidence>
<feature type="binding site" evidence="10">
    <location>
        <begin position="339"/>
        <end position="342"/>
    </location>
    <ligand>
        <name>GTP</name>
        <dbReference type="ChEBI" id="CHEBI:37565"/>
    </ligand>
</feature>
<keyword evidence="7 10" id="KW-0143">Chaperone</keyword>
<evidence type="ECO:0000256" key="6">
    <source>
        <dbReference type="ARBA" id="ARBA00023134"/>
    </source>
</evidence>
<dbReference type="EC" id="3.6.5.-" evidence="10"/>
<evidence type="ECO:0000256" key="1">
    <source>
        <dbReference type="ARBA" id="ARBA00001922"/>
    </source>
</evidence>
<reference evidence="12 13" key="1">
    <citation type="submission" date="2024-10" db="EMBL/GenBank/DDBJ databases">
        <title>The Natural Products Discovery Center: Release of the First 8490 Sequenced Strains for Exploring Actinobacteria Biosynthetic Diversity.</title>
        <authorList>
            <person name="Kalkreuter E."/>
            <person name="Kautsar S.A."/>
            <person name="Yang D."/>
            <person name="Bader C.D."/>
            <person name="Teijaro C.N."/>
            <person name="Fluegel L."/>
            <person name="Davis C.M."/>
            <person name="Simpson J.R."/>
            <person name="Lauterbach L."/>
            <person name="Steele A.D."/>
            <person name="Gui C."/>
            <person name="Meng S."/>
            <person name="Li G."/>
            <person name="Viehrig K."/>
            <person name="Ye F."/>
            <person name="Su P."/>
            <person name="Kiefer A.F."/>
            <person name="Nichols A."/>
            <person name="Cepeda A.J."/>
            <person name="Yan W."/>
            <person name="Fan B."/>
            <person name="Jiang Y."/>
            <person name="Adhikari A."/>
            <person name="Zheng C.-J."/>
            <person name="Schuster L."/>
            <person name="Cowan T.M."/>
            <person name="Smanski M.J."/>
            <person name="Chevrette M.G."/>
            <person name="De Carvalho L.P.S."/>
            <person name="Shen B."/>
        </authorList>
    </citation>
    <scope>NUCLEOTIDE SEQUENCE [LARGE SCALE GENOMIC DNA]</scope>
    <source>
        <strain evidence="12 13">NPDC089932</strain>
    </source>
</reference>
<feature type="binding site" evidence="10">
    <location>
        <position position="248"/>
    </location>
    <ligand>
        <name>GTP</name>
        <dbReference type="ChEBI" id="CHEBI:37565"/>
    </ligand>
</feature>
<feature type="binding site" evidence="10">
    <location>
        <position position="754"/>
    </location>
    <ligand>
        <name>substrate</name>
    </ligand>
</feature>
<sequence length="1076" mass="118183">MSDLHRPVHPVRLVTASALFDGHDASINIMRRIFQSQGAEVIHLGHNRSVREVVDAVLEEDAHGVAVSSYQGGHVEYFEYLVESLRSQGAEHVRVVGGGGGVIVPGEIARLRGSGVTIFSPEDGQRMGLAGMVNSVVRDCDFDLWDDRPADAAAVLAGDRFAIARAVTGAELGRLPGGFLEQLRAAAAARVVPVLGITGTGGSGKSSLTDELVRRFRVDQDDKLRIAVIAVDPTRRRGGGALLGDRIRMNSLDGDRVFFRSLATRGSRELPEHLSDVIDVVKAAGFDLVIVETPGIGQGDAAIVPFVGTSLYVMTPEFGAASQLEKIDMLDFADVVAINKFERRGAKDALRDVGRQLVRNREAFGMRPEDMPVYGTSAATFNDDGVTALYQHLRDDLAGKGLPLSEGALAPVGVRHSSGIRQVVPADRVRYLAEVTDTVRAYHAETGRLAEAARRVQRLEAVEGELVEAGSDAGNVRALLDDARKRLPHDVGEQIANWPAVIASYSGDEQVVKVRDREIRTRLTRESLSGSSIPRVSLPRFTDHGELVRFWRRENLPGHFPFTAGVFPFKRDGEDPARMFAGEGDPFRTNRRFKLLSEGQPATRLSTAFDSVTLYGRDPDERPDIYGKVGTSGVSVATLDDMKALYDGFDLVAPTTSVSMTINGPAPTILAFFLNTVIDQQTDRFRAAEGRDPSPDEAAELRAHALANVRGTVQADILKEDQGQNTCLFSTEFSLRMMADIQEWFIAHKVRNFYSVSISGYHIAEAGANPISQLAFTLANGFTYVEAYLARGMHIDDFAPNLSFFFSNGMDPEYSVLGRVARRIWAVAMKEKYGANERSQKLKYHVQTSGRSLHAQEMDFNDIRTTLQALIAIYDNCNSLHTNAYDEAVTTPTEDSVRRALAIQLIINREWGLAMNENPLQGSFIIDELTDLVEEAVLQEFERISERGGVLGAMETGYQRGRIQDESMLYEQRKHDGTLPVIGVNTFRNPNADSAEPGAIELARATEEEKQSQLRRVRTCQSRHRDDAHTALAALKDAAMNGHNVFAVLMDAARVCSLQQITEAFFEVGGQYRRNV</sequence>
<feature type="binding site" evidence="10">
    <location>
        <position position="843"/>
    </location>
    <ligand>
        <name>substrate</name>
    </ligand>
</feature>
<keyword evidence="6 10" id="KW-0342">GTP-binding</keyword>
<evidence type="ECO:0000256" key="8">
    <source>
        <dbReference type="ARBA" id="ARBA00023235"/>
    </source>
</evidence>
<feature type="domain" description="B12-binding" evidence="11">
    <location>
        <begin position="10"/>
        <end position="147"/>
    </location>
</feature>
<comment type="catalytic activity">
    <reaction evidence="10">
        <text>2-methylpropanoyl-CoA = butanoyl-CoA</text>
        <dbReference type="Rhea" id="RHEA:13141"/>
        <dbReference type="ChEBI" id="CHEBI:57338"/>
        <dbReference type="ChEBI" id="CHEBI:57371"/>
        <dbReference type="EC" id="5.4.99.13"/>
    </reaction>
</comment>
<keyword evidence="8 10" id="KW-0413">Isomerase</keyword>
<dbReference type="PANTHER" id="PTHR43087:SF1">
    <property type="entry name" value="LAO_AO TRANSPORT SYSTEM ATPASE"/>
    <property type="match status" value="1"/>
</dbReference>
<evidence type="ECO:0000256" key="3">
    <source>
        <dbReference type="ARBA" id="ARBA00022628"/>
    </source>
</evidence>
<feature type="region of interest" description="Linker" evidence="10">
    <location>
        <begin position="400"/>
        <end position="561"/>
    </location>
</feature>
<feature type="binding site" evidence="10">
    <location>
        <position position="231"/>
    </location>
    <ligand>
        <name>Mg(2+)</name>
        <dbReference type="ChEBI" id="CHEBI:18420"/>
        <label>2</label>
    </ligand>
</feature>
<dbReference type="InterPro" id="IPR052040">
    <property type="entry name" value="GTPase/Isobutyryl-CoA_mutase"/>
</dbReference>
<keyword evidence="10" id="KW-0479">Metal-binding</keyword>
<comment type="domain">
    <text evidence="10">Is composed of four functional domains: the N-terminal 5'-deoxyadenosylcobalamin binding region that is homologous to the small subunit of ICM (IcmB), a middle P-loop GTPase domain (MeaI) that likely acts as a chaperone for ICM, a structured linker region involved in dimer formation, and a C-terminal part that is homologous to the large substrate-binding subunit of ICM (IcmA).</text>
</comment>
<comment type="subunit">
    <text evidence="2">Heterodimer of an alpha and a beta chain.</text>
</comment>
<dbReference type="InterPro" id="IPR027417">
    <property type="entry name" value="P-loop_NTPase"/>
</dbReference>
<feature type="binding site" evidence="10">
    <location>
        <position position="710"/>
    </location>
    <ligand>
        <name>substrate</name>
    </ligand>
</feature>
<feature type="binding site" evidence="10">
    <location>
        <position position="245"/>
    </location>
    <ligand>
        <name>Mg(2+)</name>
        <dbReference type="ChEBI" id="CHEBI:18420"/>
        <label>2</label>
    </ligand>
</feature>
<comment type="caution">
    <text evidence="10">Lacks conserved residue(s) required for the propagation of feature annotation.</text>
</comment>
<keyword evidence="5 10" id="KW-0378">Hydrolase</keyword>
<dbReference type="InterPro" id="IPR036724">
    <property type="entry name" value="Cobalamin-bd_sf"/>
</dbReference>
<evidence type="ECO:0000256" key="5">
    <source>
        <dbReference type="ARBA" id="ARBA00022801"/>
    </source>
</evidence>
<dbReference type="Gene3D" id="3.20.20.240">
    <property type="entry name" value="Methylmalonyl-CoA mutase"/>
    <property type="match status" value="1"/>
</dbReference>
<feature type="binding site" evidence="10">
    <location>
        <position position="1075"/>
    </location>
    <ligand>
        <name>GTP</name>
        <dbReference type="ChEBI" id="CHEBI:37565"/>
    </ligand>
</feature>
<evidence type="ECO:0000256" key="7">
    <source>
        <dbReference type="ARBA" id="ARBA00023186"/>
    </source>
</evidence>
<evidence type="ECO:0000313" key="12">
    <source>
        <dbReference type="EMBL" id="MFJ4081674.1"/>
    </source>
</evidence>
<feature type="binding site" evidence="10">
    <location>
        <position position="293"/>
    </location>
    <ligand>
        <name>Mg(2+)</name>
        <dbReference type="ChEBI" id="CHEBI:18420"/>
        <label>2</label>
    </ligand>
</feature>
<dbReference type="GO" id="GO:0016787">
    <property type="term" value="F:hydrolase activity"/>
    <property type="evidence" value="ECO:0007669"/>
    <property type="project" value="UniProtKB-KW"/>
</dbReference>
<comment type="cofactor">
    <cofactor evidence="10">
        <name>Mg(2+)</name>
        <dbReference type="ChEBI" id="CHEBI:18420"/>
    </cofactor>
</comment>
<keyword evidence="10" id="KW-0511">Multifunctional enzyme</keyword>
<organism evidence="12 13">
    <name type="scientific">Streptomyces iakyrus</name>
    <dbReference type="NCBI Taxonomy" id="68219"/>
    <lineage>
        <taxon>Bacteria</taxon>
        <taxon>Bacillati</taxon>
        <taxon>Actinomycetota</taxon>
        <taxon>Actinomycetes</taxon>
        <taxon>Kitasatosporales</taxon>
        <taxon>Streptomycetaceae</taxon>
        <taxon>Streptomyces</taxon>
    </lineage>
</organism>
<dbReference type="InterPro" id="IPR016176">
    <property type="entry name" value="Cbl-dep_enz_cat"/>
</dbReference>
<feature type="binding site" description="axial binding residue" evidence="10">
    <location>
        <position position="23"/>
    </location>
    <ligand>
        <name>adenosylcob(III)alamin</name>
        <dbReference type="ChEBI" id="CHEBI:18408"/>
    </ligand>
    <ligandPart>
        <name>Co</name>
        <dbReference type="ChEBI" id="CHEBI:27638"/>
    </ligandPart>
</feature>
<keyword evidence="13" id="KW-1185">Reference proteome</keyword>
<keyword evidence="4 10" id="KW-0547">Nucleotide-binding</keyword>